<dbReference type="Gene3D" id="2.30.30.40">
    <property type="entry name" value="SH3 Domains"/>
    <property type="match status" value="1"/>
</dbReference>
<proteinExistence type="predicted"/>
<sequence length="62" mass="6829">MTGTVNTAALIVRSTPSNSGKILGSLKKNQTVMVLRKTGSWYEIQYGKGKGYVYAQYISNVR</sequence>
<accession>A0A068LUR2</accession>
<dbReference type="PROSITE" id="PS51781">
    <property type="entry name" value="SH3B"/>
    <property type="match status" value="1"/>
</dbReference>
<dbReference type="EMBL" id="CP007739">
    <property type="protein sequence ID" value="AIE61479.1"/>
    <property type="molecule type" value="Genomic_DNA"/>
</dbReference>
<keyword evidence="3" id="KW-1185">Reference proteome</keyword>
<dbReference type="HOGENOM" id="CLU_2894630_0_0_9"/>
<evidence type="ECO:0000313" key="3">
    <source>
        <dbReference type="Proteomes" id="UP000027602"/>
    </source>
</evidence>
<dbReference type="SUPFAM" id="SSF50044">
    <property type="entry name" value="SH3-domain"/>
    <property type="match status" value="1"/>
</dbReference>
<feature type="domain" description="SH3b" evidence="1">
    <location>
        <begin position="1"/>
        <end position="62"/>
    </location>
</feature>
<dbReference type="PANTHER" id="PTHR34408">
    <property type="entry name" value="FAMILY PROTEIN, PUTATIVE-RELATED"/>
    <property type="match status" value="1"/>
</dbReference>
<evidence type="ECO:0000259" key="1">
    <source>
        <dbReference type="PROSITE" id="PS51781"/>
    </source>
</evidence>
<dbReference type="RefSeq" id="WP_081485648.1">
    <property type="nucleotide sequence ID" value="NZ_ADWW01000001.1"/>
</dbReference>
<dbReference type="InterPro" id="IPR003646">
    <property type="entry name" value="SH3-like_bac-type"/>
</dbReference>
<dbReference type="PANTHER" id="PTHR34408:SF1">
    <property type="entry name" value="GLYCOSYL HYDROLASE FAMILY 19 DOMAIN-CONTAINING PROTEIN HI_1415"/>
    <property type="match status" value="1"/>
</dbReference>
<dbReference type="Proteomes" id="UP000027602">
    <property type="component" value="Chromosome"/>
</dbReference>
<dbReference type="AlphaFoldDB" id="A0A068LUR2"/>
<dbReference type="InterPro" id="IPR052354">
    <property type="entry name" value="Cell_Wall_Dynamics_Protein"/>
</dbReference>
<dbReference type="OrthoDB" id="2844268at2"/>
<dbReference type="InterPro" id="IPR036028">
    <property type="entry name" value="SH3-like_dom_sf"/>
</dbReference>
<protein>
    <recommendedName>
        <fullName evidence="1">SH3b domain-containing protein</fullName>
    </recommendedName>
</protein>
<dbReference type="KEGG" id="bmet:BMMGA3_15630"/>
<organism evidence="2 3">
    <name type="scientific">Bacillus methanolicus (strain MGA3 / ATCC 53907)</name>
    <dbReference type="NCBI Taxonomy" id="796606"/>
    <lineage>
        <taxon>Bacteria</taxon>
        <taxon>Bacillati</taxon>
        <taxon>Bacillota</taxon>
        <taxon>Bacilli</taxon>
        <taxon>Bacillales</taxon>
        <taxon>Bacillaceae</taxon>
        <taxon>Bacillus</taxon>
    </lineage>
</organism>
<reference evidence="2 3" key="1">
    <citation type="journal article" date="2015" name="BMC Genomics">
        <title>Transcriptome analysis of thermophilic methylotrophic Bacillus methanolicus MGA3 using RNA-sequencing provides detailed insights into its previously uncharted transcriptional landscape.</title>
        <authorList>
            <person name="Irla M."/>
            <person name="Neshat A."/>
            <person name="Brautaset T."/>
            <person name="Ruckert C."/>
            <person name="Kalinowski J."/>
            <person name="Wendisch V.F."/>
        </authorList>
    </citation>
    <scope>NUCLEOTIDE SEQUENCE [LARGE SCALE GENOMIC DNA]</scope>
    <source>
        <strain evidence="3">MGA3 / ATCC 53907</strain>
    </source>
</reference>
<dbReference type="STRING" id="796606.BMMGA3_15630"/>
<gene>
    <name evidence="2" type="ORF">BMMGA3_15630</name>
</gene>
<dbReference type="Pfam" id="PF08239">
    <property type="entry name" value="SH3_3"/>
    <property type="match status" value="1"/>
</dbReference>
<name>A0A068LUR2_BACMM</name>
<evidence type="ECO:0000313" key="2">
    <source>
        <dbReference type="EMBL" id="AIE61479.1"/>
    </source>
</evidence>
<dbReference type="SMART" id="SM00287">
    <property type="entry name" value="SH3b"/>
    <property type="match status" value="1"/>
</dbReference>